<dbReference type="PANTHER" id="PTHR24067">
    <property type="entry name" value="UBIQUITIN-CONJUGATING ENZYME E2"/>
    <property type="match status" value="1"/>
</dbReference>
<dbReference type="PROSITE" id="PS00183">
    <property type="entry name" value="UBC_1"/>
    <property type="match status" value="1"/>
</dbReference>
<evidence type="ECO:0000313" key="8">
    <source>
        <dbReference type="Proteomes" id="UP001314263"/>
    </source>
</evidence>
<keyword evidence="2 4" id="KW-0833">Ubl conjugation pathway</keyword>
<protein>
    <submittedName>
        <fullName evidence="7">Ubiquitin-conjugating enzyme E2 2</fullName>
    </submittedName>
</protein>
<keyword evidence="4" id="KW-0547">Nucleotide-binding</keyword>
<keyword evidence="8" id="KW-1185">Reference proteome</keyword>
<evidence type="ECO:0000256" key="1">
    <source>
        <dbReference type="ARBA" id="ARBA00022679"/>
    </source>
</evidence>
<dbReference type="PROSITE" id="PS50127">
    <property type="entry name" value="UBC_2"/>
    <property type="match status" value="1"/>
</dbReference>
<dbReference type="Proteomes" id="UP001314263">
    <property type="component" value="Unassembled WGS sequence"/>
</dbReference>
<evidence type="ECO:0000256" key="4">
    <source>
        <dbReference type="RuleBase" id="RU362109"/>
    </source>
</evidence>
<gene>
    <name evidence="7" type="primary">UBC2</name>
    <name evidence="7" type="ORF">CVIRNUC_006960</name>
</gene>
<evidence type="ECO:0000256" key="5">
    <source>
        <dbReference type="SAM" id="MobiDB-lite"/>
    </source>
</evidence>
<dbReference type="GO" id="GO:0005524">
    <property type="term" value="F:ATP binding"/>
    <property type="evidence" value="ECO:0007669"/>
    <property type="project" value="UniProtKB-UniRule"/>
</dbReference>
<dbReference type="AlphaFoldDB" id="A0AAV1IB68"/>
<dbReference type="Gene3D" id="3.10.110.10">
    <property type="entry name" value="Ubiquitin Conjugating Enzyme"/>
    <property type="match status" value="1"/>
</dbReference>
<organism evidence="7 8">
    <name type="scientific">Coccomyxa viridis</name>
    <dbReference type="NCBI Taxonomy" id="1274662"/>
    <lineage>
        <taxon>Eukaryota</taxon>
        <taxon>Viridiplantae</taxon>
        <taxon>Chlorophyta</taxon>
        <taxon>core chlorophytes</taxon>
        <taxon>Trebouxiophyceae</taxon>
        <taxon>Trebouxiophyceae incertae sedis</taxon>
        <taxon>Coccomyxaceae</taxon>
        <taxon>Coccomyxa</taxon>
    </lineage>
</organism>
<dbReference type="SUPFAM" id="SSF54495">
    <property type="entry name" value="UBC-like"/>
    <property type="match status" value="1"/>
</dbReference>
<evidence type="ECO:0000256" key="2">
    <source>
        <dbReference type="ARBA" id="ARBA00022786"/>
    </source>
</evidence>
<feature type="region of interest" description="Disordered" evidence="5">
    <location>
        <begin position="133"/>
        <end position="206"/>
    </location>
</feature>
<dbReference type="InterPro" id="IPR050113">
    <property type="entry name" value="Ub_conjugating_enzyme"/>
</dbReference>
<reference evidence="7 8" key="1">
    <citation type="submission" date="2023-10" db="EMBL/GenBank/DDBJ databases">
        <authorList>
            <person name="Maclean D."/>
            <person name="Macfadyen A."/>
        </authorList>
    </citation>
    <scope>NUCLEOTIDE SEQUENCE [LARGE SCALE GENOMIC DNA]</scope>
</reference>
<comment type="caution">
    <text evidence="7">The sequence shown here is derived from an EMBL/GenBank/DDBJ whole genome shotgun (WGS) entry which is preliminary data.</text>
</comment>
<dbReference type="SMART" id="SM00212">
    <property type="entry name" value="UBCc"/>
    <property type="match status" value="1"/>
</dbReference>
<dbReference type="InterPro" id="IPR023313">
    <property type="entry name" value="UBQ-conjugating_AS"/>
</dbReference>
<keyword evidence="1" id="KW-0808">Transferase</keyword>
<sequence>MKNEQRAGLEASPNPTNIMQWNAVMSGPEDTPWDGGQFKLTLEFTEQYPNEPPRVKFISSLFHPNVYADGNICLDILQNTWSPVYDVLALLTSIQSLLSDPNPSSPANADAARLYSEDRREYNRRVREVVESSWLDSSAAAEPEALQENGHAAEQQPEPAAAAPTAQEQGPDAAAAADPGVAEAPQAKRQRTEDHAVPQSTEVQAT</sequence>
<dbReference type="Pfam" id="PF00179">
    <property type="entry name" value="UQ_con"/>
    <property type="match status" value="1"/>
</dbReference>
<dbReference type="InterPro" id="IPR000608">
    <property type="entry name" value="UBC"/>
</dbReference>
<accession>A0AAV1IB68</accession>
<keyword evidence="4" id="KW-0067">ATP-binding</keyword>
<comment type="similarity">
    <text evidence="4">Belongs to the ubiquitin-conjugating enzyme family.</text>
</comment>
<dbReference type="CDD" id="cd23790">
    <property type="entry name" value="UBCc_UBE2A_2B"/>
    <property type="match status" value="1"/>
</dbReference>
<evidence type="ECO:0000313" key="7">
    <source>
        <dbReference type="EMBL" id="CAK0783760.1"/>
    </source>
</evidence>
<feature type="active site" description="Glycyl thioester intermediate" evidence="3">
    <location>
        <position position="73"/>
    </location>
</feature>
<evidence type="ECO:0000259" key="6">
    <source>
        <dbReference type="PROSITE" id="PS50127"/>
    </source>
</evidence>
<name>A0AAV1IB68_9CHLO</name>
<evidence type="ECO:0000256" key="3">
    <source>
        <dbReference type="PROSITE-ProRule" id="PRU10133"/>
    </source>
</evidence>
<dbReference type="FunFam" id="3.10.110.10:FF:000090">
    <property type="entry name" value="Ubiquitin-conjugating enzyme E2-17 kDa"/>
    <property type="match status" value="1"/>
</dbReference>
<dbReference type="InterPro" id="IPR016135">
    <property type="entry name" value="UBQ-conjugating_enzyme/RWD"/>
</dbReference>
<feature type="compositionally biased region" description="Low complexity" evidence="5">
    <location>
        <begin position="152"/>
        <end position="187"/>
    </location>
</feature>
<dbReference type="GO" id="GO:0016740">
    <property type="term" value="F:transferase activity"/>
    <property type="evidence" value="ECO:0007669"/>
    <property type="project" value="UniProtKB-KW"/>
</dbReference>
<dbReference type="EMBL" id="CAUYUE010000009">
    <property type="protein sequence ID" value="CAK0783760.1"/>
    <property type="molecule type" value="Genomic_DNA"/>
</dbReference>
<proteinExistence type="inferred from homology"/>
<feature type="domain" description="UBC core" evidence="6">
    <location>
        <begin position="1"/>
        <end position="135"/>
    </location>
</feature>